<accession>A0A8S5P6F0</accession>
<dbReference type="EMBL" id="BK015347">
    <property type="protein sequence ID" value="DAE02570.1"/>
    <property type="molecule type" value="Genomic_DNA"/>
</dbReference>
<proteinExistence type="predicted"/>
<organism evidence="1">
    <name type="scientific">Siphoviridae sp. ctmYS12</name>
    <dbReference type="NCBI Taxonomy" id="2825652"/>
    <lineage>
        <taxon>Viruses</taxon>
        <taxon>Duplodnaviria</taxon>
        <taxon>Heunggongvirae</taxon>
        <taxon>Uroviricota</taxon>
        <taxon>Caudoviricetes</taxon>
    </lineage>
</organism>
<protein>
    <submittedName>
        <fullName evidence="1">Uncharacterized protein</fullName>
    </submittedName>
</protein>
<name>A0A8S5P6F0_9CAUD</name>
<sequence>MAGVFDIRRLLLVDLCRMLEDRGFEEVIKMEFDGDWKFLKTTASIKDYHPFERRAKSMDDNENDALQIEMNQRLSVLQNQLDYLVGNINQFPTTLQLEILGFLTSLMNTMVSTTDEVAALYTKAVIALGDFEK</sequence>
<evidence type="ECO:0000313" key="1">
    <source>
        <dbReference type="EMBL" id="DAE02570.1"/>
    </source>
</evidence>
<reference evidence="1" key="1">
    <citation type="journal article" date="2021" name="Proc. Natl. Acad. Sci. U.S.A.">
        <title>A Catalog of Tens of Thousands of Viruses from Human Metagenomes Reveals Hidden Associations with Chronic Diseases.</title>
        <authorList>
            <person name="Tisza M.J."/>
            <person name="Buck C.B."/>
        </authorList>
    </citation>
    <scope>NUCLEOTIDE SEQUENCE</scope>
    <source>
        <strain evidence="1">CtmYS12</strain>
    </source>
</reference>